<comment type="catalytic activity">
    <reaction evidence="10">
        <text>ATP + H2O = ADP + phosphate + H(+)</text>
        <dbReference type="Rhea" id="RHEA:13065"/>
        <dbReference type="ChEBI" id="CHEBI:15377"/>
        <dbReference type="ChEBI" id="CHEBI:15378"/>
        <dbReference type="ChEBI" id="CHEBI:30616"/>
        <dbReference type="ChEBI" id="CHEBI:43474"/>
        <dbReference type="ChEBI" id="CHEBI:456216"/>
        <dbReference type="EC" id="5.6.2.4"/>
    </reaction>
</comment>
<keyword evidence="2 11" id="KW-0547">Nucleotide-binding</keyword>
<sequence length="736" mass="84306">MDFKARPGQKEVLEYRGGQLAVPAVPGAGKTTVLAHLAADLITEELNSGQKILIVTYMNSAVANFRKMIGNCLAAKGLPRSRGYSVKTLHSLALEIIKEKPEARLINQDFELIESGRRFRWIKQLSSKWAAENNDLLLDYFNLEKNSYHFKKYSKRWKDEDFPAYVSSMISYFKLKLLEADELREMIRYSNLRKRNILTPAADIYAEYQFKLAQSGLLDFDDLVQHSLKLLKKDPDFAERISAQYSYVFEDEAQDSNQAQEEMLYLLAGENKNLLRVGDSNQAITGSFTLSDPEIFRNYCRSDEVKVQTMSVSSRSSQDIIDLANFLVDWSQSEFENRNLDALEKKYIEPVLEDDPVSNPEPEGYRIGIRSFKNWKEEKKFLARQAFRKSQENSNKTTAVLMPIGRQLEEIGAEINKLGGEYQLAGSTASNVFLTEIEVILKFLTSPNSANNLKLLLNEVFLEDDQQARQLLEELLEEKEVAEIIFPTAGLSRDIFNITLRKKEGFNEIFKAVTKLQGWLEASMEIPPDELVLFLAERIELSGKKLALAQNLSLEFGRLLKENPAWRLDQLTAELPEIRDRLKQFAETLTEMEGFETAPDKVSLSTMHKAKGMEWDTVFIGGLTSDQFQHSDDDYFMGEKFYLSEEIKNPKAAARAELEYLINDKKEKNADKKARQQLIAERIRLLYVAITRAKENLFLSSHKKRGSWDKSPAYVFSDLKDFINEKQKGGSDRNGK</sequence>
<dbReference type="Gene3D" id="3.40.50.300">
    <property type="entry name" value="P-loop containing nucleotide triphosphate hydrolases"/>
    <property type="match status" value="2"/>
</dbReference>
<evidence type="ECO:0000256" key="11">
    <source>
        <dbReference type="PROSITE-ProRule" id="PRU00560"/>
    </source>
</evidence>
<dbReference type="STRING" id="656519.Halsa_1843"/>
<dbReference type="EC" id="5.6.2.4" evidence="9"/>
<dbReference type="KEGG" id="has:Halsa_1843"/>
<reference evidence="13 14" key="2">
    <citation type="journal article" date="2011" name="J. Bacteriol.">
        <title>Complete Genome Sequence of the Haloalkaliphilic, Hydrogen Producing Halanaerobium hydrogenoformans.</title>
        <authorList>
            <person name="Brown S.D."/>
            <person name="Begemann M.B."/>
            <person name="Mormile M.R."/>
            <person name="Wall J.D."/>
            <person name="Han C.S."/>
            <person name="Goodwin L.A."/>
            <person name="Pitluck S."/>
            <person name="Land M.L."/>
            <person name="Hauser L.J."/>
            <person name="Elias D.A."/>
        </authorList>
    </citation>
    <scope>NUCLEOTIDE SEQUENCE [LARGE SCALE GENOMIC DNA]</scope>
    <source>
        <strain evidence="14">sapolanicus</strain>
    </source>
</reference>
<dbReference type="EMBL" id="CP002304">
    <property type="protein sequence ID" value="ADQ15261.1"/>
    <property type="molecule type" value="Genomic_DNA"/>
</dbReference>
<dbReference type="InterPro" id="IPR027417">
    <property type="entry name" value="P-loop_NTPase"/>
</dbReference>
<comment type="catalytic activity">
    <reaction evidence="8">
        <text>Couples ATP hydrolysis with the unwinding of duplex DNA by translocating in the 3'-5' direction.</text>
        <dbReference type="EC" id="5.6.2.4"/>
    </reaction>
</comment>
<gene>
    <name evidence="13" type="ordered locus">Halsa_1843</name>
</gene>
<dbReference type="AlphaFoldDB" id="E4RJ41"/>
<evidence type="ECO:0000256" key="6">
    <source>
        <dbReference type="ARBA" id="ARBA00023125"/>
    </source>
</evidence>
<dbReference type="HOGENOM" id="CLU_362043_0_0_9"/>
<keyword evidence="5 11" id="KW-0067">ATP-binding</keyword>
<evidence type="ECO:0000256" key="7">
    <source>
        <dbReference type="ARBA" id="ARBA00023235"/>
    </source>
</evidence>
<dbReference type="GO" id="GO:0016887">
    <property type="term" value="F:ATP hydrolysis activity"/>
    <property type="evidence" value="ECO:0007669"/>
    <property type="project" value="RHEA"/>
</dbReference>
<feature type="binding site" evidence="11">
    <location>
        <begin position="24"/>
        <end position="31"/>
    </location>
    <ligand>
        <name>ATP</name>
        <dbReference type="ChEBI" id="CHEBI:30616"/>
    </ligand>
</feature>
<accession>E4RJ41</accession>
<dbReference type="InterPro" id="IPR000212">
    <property type="entry name" value="DNA_helicase_UvrD/REP"/>
</dbReference>
<feature type="domain" description="UvrD-like helicase ATP-binding" evidence="12">
    <location>
        <begin position="3"/>
        <end position="317"/>
    </location>
</feature>
<evidence type="ECO:0000256" key="8">
    <source>
        <dbReference type="ARBA" id="ARBA00034617"/>
    </source>
</evidence>
<dbReference type="InterPro" id="IPR013986">
    <property type="entry name" value="DExx_box_DNA_helicase_dom_sf"/>
</dbReference>
<dbReference type="PROSITE" id="PS51198">
    <property type="entry name" value="UVRD_HELICASE_ATP_BIND"/>
    <property type="match status" value="1"/>
</dbReference>
<dbReference type="SUPFAM" id="SSF52540">
    <property type="entry name" value="P-loop containing nucleoside triphosphate hydrolases"/>
    <property type="match status" value="1"/>
</dbReference>
<evidence type="ECO:0000313" key="14">
    <source>
        <dbReference type="Proteomes" id="UP000007434"/>
    </source>
</evidence>
<evidence type="ECO:0000256" key="5">
    <source>
        <dbReference type="ARBA" id="ARBA00022840"/>
    </source>
</evidence>
<dbReference type="eggNOG" id="COG0210">
    <property type="taxonomic scope" value="Bacteria"/>
</dbReference>
<evidence type="ECO:0000256" key="3">
    <source>
        <dbReference type="ARBA" id="ARBA00022801"/>
    </source>
</evidence>
<comment type="similarity">
    <text evidence="1">Belongs to the helicase family. UvrD subfamily.</text>
</comment>
<evidence type="ECO:0000256" key="9">
    <source>
        <dbReference type="ARBA" id="ARBA00034808"/>
    </source>
</evidence>
<dbReference type="Gene3D" id="1.10.486.10">
    <property type="entry name" value="PCRA, domain 4"/>
    <property type="match status" value="1"/>
</dbReference>
<protein>
    <recommendedName>
        <fullName evidence="9">DNA 3'-5' helicase</fullName>
        <ecNumber evidence="9">5.6.2.4</ecNumber>
    </recommendedName>
</protein>
<organism evidence="13 14">
    <name type="scientific">Halanaerobium hydrogeniformans</name>
    <name type="common">Halanaerobium sp. (strain sapolanicus)</name>
    <dbReference type="NCBI Taxonomy" id="656519"/>
    <lineage>
        <taxon>Bacteria</taxon>
        <taxon>Bacillati</taxon>
        <taxon>Bacillota</taxon>
        <taxon>Clostridia</taxon>
        <taxon>Halanaerobiales</taxon>
        <taxon>Halanaerobiaceae</taxon>
        <taxon>Halanaerobium</taxon>
    </lineage>
</organism>
<dbReference type="Gene3D" id="1.10.10.160">
    <property type="match status" value="1"/>
</dbReference>
<dbReference type="Proteomes" id="UP000007434">
    <property type="component" value="Chromosome"/>
</dbReference>
<dbReference type="Pfam" id="PF13361">
    <property type="entry name" value="UvrD_C"/>
    <property type="match status" value="1"/>
</dbReference>
<dbReference type="RefSeq" id="WP_013406332.1">
    <property type="nucleotide sequence ID" value="NC_014654.1"/>
</dbReference>
<dbReference type="OrthoDB" id="9765670at2"/>
<keyword evidence="3 11" id="KW-0378">Hydrolase</keyword>
<dbReference type="GO" id="GO:0003677">
    <property type="term" value="F:DNA binding"/>
    <property type="evidence" value="ECO:0007669"/>
    <property type="project" value="UniProtKB-KW"/>
</dbReference>
<keyword evidence="6" id="KW-0238">DNA-binding</keyword>
<reference evidence="13 14" key="1">
    <citation type="submission" date="2010-11" db="EMBL/GenBank/DDBJ databases">
        <title>Complete sequence of Halanaerobium sp. sapolanicus.</title>
        <authorList>
            <consortium name="US DOE Joint Genome Institute"/>
            <person name="Lucas S."/>
            <person name="Copeland A."/>
            <person name="Lapidus A."/>
            <person name="Cheng J.-F."/>
            <person name="Bruce D."/>
            <person name="Goodwin L."/>
            <person name="Pitluck S."/>
            <person name="Davenport K."/>
            <person name="Detter J.C."/>
            <person name="Han C."/>
            <person name="Tapia R."/>
            <person name="Land M."/>
            <person name="Hauser L."/>
            <person name="Jeffries C."/>
            <person name="Kyrpides N."/>
            <person name="Ivanova N."/>
            <person name="Mikhailova N."/>
            <person name="Begemann M.B."/>
            <person name="Mormile M.R."/>
            <person name="Wall J.D."/>
            <person name="Elias D.A."/>
            <person name="Woyke T."/>
        </authorList>
    </citation>
    <scope>NUCLEOTIDE SEQUENCE [LARGE SCALE GENOMIC DNA]</scope>
    <source>
        <strain evidence="14">sapolanicus</strain>
    </source>
</reference>
<dbReference type="Pfam" id="PF00580">
    <property type="entry name" value="UvrD-helicase"/>
    <property type="match status" value="1"/>
</dbReference>
<proteinExistence type="inferred from homology"/>
<name>E4RJ41_HALHG</name>
<dbReference type="InterPro" id="IPR014016">
    <property type="entry name" value="UvrD-like_ATP-bd"/>
</dbReference>
<evidence type="ECO:0000256" key="2">
    <source>
        <dbReference type="ARBA" id="ARBA00022741"/>
    </source>
</evidence>
<dbReference type="InterPro" id="IPR014017">
    <property type="entry name" value="DNA_helicase_UvrD-like_C"/>
</dbReference>
<dbReference type="PANTHER" id="PTHR11070">
    <property type="entry name" value="UVRD / RECB / PCRA DNA HELICASE FAMILY MEMBER"/>
    <property type="match status" value="1"/>
</dbReference>
<evidence type="ECO:0000256" key="1">
    <source>
        <dbReference type="ARBA" id="ARBA00009922"/>
    </source>
</evidence>
<evidence type="ECO:0000313" key="13">
    <source>
        <dbReference type="EMBL" id="ADQ15261.1"/>
    </source>
</evidence>
<evidence type="ECO:0000256" key="10">
    <source>
        <dbReference type="ARBA" id="ARBA00048988"/>
    </source>
</evidence>
<keyword evidence="7" id="KW-0413">Isomerase</keyword>
<dbReference type="PANTHER" id="PTHR11070:SF2">
    <property type="entry name" value="ATP-DEPENDENT DNA HELICASE SRS2"/>
    <property type="match status" value="1"/>
</dbReference>
<dbReference type="GO" id="GO:0000725">
    <property type="term" value="P:recombinational repair"/>
    <property type="evidence" value="ECO:0007669"/>
    <property type="project" value="TreeGrafter"/>
</dbReference>
<keyword evidence="4 11" id="KW-0347">Helicase</keyword>
<evidence type="ECO:0000256" key="4">
    <source>
        <dbReference type="ARBA" id="ARBA00022806"/>
    </source>
</evidence>
<dbReference type="GO" id="GO:0005524">
    <property type="term" value="F:ATP binding"/>
    <property type="evidence" value="ECO:0007669"/>
    <property type="project" value="UniProtKB-UniRule"/>
</dbReference>
<keyword evidence="14" id="KW-1185">Reference proteome</keyword>
<dbReference type="GO" id="GO:0043138">
    <property type="term" value="F:3'-5' DNA helicase activity"/>
    <property type="evidence" value="ECO:0007669"/>
    <property type="project" value="UniProtKB-EC"/>
</dbReference>
<evidence type="ECO:0000259" key="12">
    <source>
        <dbReference type="PROSITE" id="PS51198"/>
    </source>
</evidence>